<evidence type="ECO:0000256" key="1">
    <source>
        <dbReference type="ARBA" id="ARBA00022658"/>
    </source>
</evidence>
<name>A0A0K8UPB6_BACLA</name>
<evidence type="ECO:0000256" key="2">
    <source>
        <dbReference type="SAM" id="MobiDB-lite"/>
    </source>
</evidence>
<protein>
    <recommendedName>
        <fullName evidence="4">DH domain-containing protein</fullName>
    </recommendedName>
</protein>
<dbReference type="OrthoDB" id="28697at2759"/>
<dbReference type="GO" id="GO:0030036">
    <property type="term" value="P:actin cytoskeleton organization"/>
    <property type="evidence" value="ECO:0007669"/>
    <property type="project" value="TreeGrafter"/>
</dbReference>
<dbReference type="EMBL" id="GDHF01023787">
    <property type="protein sequence ID" value="JAI28527.1"/>
    <property type="molecule type" value="Transcribed_RNA"/>
</dbReference>
<gene>
    <name evidence="3" type="ORF">c2_g1_i2</name>
</gene>
<dbReference type="GO" id="GO:0051496">
    <property type="term" value="P:positive regulation of stress fiber assembly"/>
    <property type="evidence" value="ECO:0007669"/>
    <property type="project" value="TreeGrafter"/>
</dbReference>
<dbReference type="PANTHER" id="PTHR12877">
    <property type="entry name" value="RHO GUANINE NUCLEOTIDE EXCHANGE FACTOR"/>
    <property type="match status" value="1"/>
</dbReference>
<dbReference type="AlphaFoldDB" id="A0A0K8UPB6"/>
<evidence type="ECO:0008006" key="4">
    <source>
        <dbReference type="Google" id="ProtNLM"/>
    </source>
</evidence>
<feature type="region of interest" description="Disordered" evidence="2">
    <location>
        <begin position="59"/>
        <end position="86"/>
    </location>
</feature>
<dbReference type="GO" id="GO:0005085">
    <property type="term" value="F:guanyl-nucleotide exchange factor activity"/>
    <property type="evidence" value="ECO:0007669"/>
    <property type="project" value="UniProtKB-KW"/>
</dbReference>
<reference evidence="3" key="1">
    <citation type="submission" date="2015-06" db="EMBL/GenBank/DDBJ databases">
        <authorList>
            <person name="Hoefler B.C."/>
            <person name="Straight P.D."/>
        </authorList>
    </citation>
    <scope>NUCLEOTIDE SEQUENCE</scope>
</reference>
<dbReference type="PANTHER" id="PTHR12877:SF7">
    <property type="entry name" value="RHO GUANINE NUCLEOTIDE EXCHANGE FACTOR 10-LIKE PROTEIN"/>
    <property type="match status" value="1"/>
</dbReference>
<feature type="region of interest" description="Disordered" evidence="2">
    <location>
        <begin position="1"/>
        <end position="24"/>
    </location>
</feature>
<keyword evidence="1" id="KW-0344">Guanine-nucleotide releasing factor</keyword>
<evidence type="ECO:0000313" key="3">
    <source>
        <dbReference type="EMBL" id="JAI28527.1"/>
    </source>
</evidence>
<proteinExistence type="predicted"/>
<accession>A0A0K8UPB6</accession>
<sequence length="169" mass="18166">MPTAHQSARDDITTPGESPGGRLSRWFSIRRGSSHQYDVGGRQTAASSIDMPDAAALSACGDSVHPSPQKLSANKMPDVPENDDEEAAITSSRFDLDLMLAPGSRANGSAHNAHTRLITPMLPPAPPGLSQQQLKRRHIVAAIVHSENSYVATLQRLVNVCKSLFEISF</sequence>
<organism evidence="3">
    <name type="scientific">Bactrocera latifrons</name>
    <name type="common">Malaysian fruit fly</name>
    <name type="synonym">Chaetodacus latifrons</name>
    <dbReference type="NCBI Taxonomy" id="174628"/>
    <lineage>
        <taxon>Eukaryota</taxon>
        <taxon>Metazoa</taxon>
        <taxon>Ecdysozoa</taxon>
        <taxon>Arthropoda</taxon>
        <taxon>Hexapoda</taxon>
        <taxon>Insecta</taxon>
        <taxon>Pterygota</taxon>
        <taxon>Neoptera</taxon>
        <taxon>Endopterygota</taxon>
        <taxon>Diptera</taxon>
        <taxon>Brachycera</taxon>
        <taxon>Muscomorpha</taxon>
        <taxon>Tephritoidea</taxon>
        <taxon>Tephritidae</taxon>
        <taxon>Bactrocera</taxon>
        <taxon>Bactrocera</taxon>
    </lineage>
</organism>
<dbReference type="InterPro" id="IPR039919">
    <property type="entry name" value="ARHGEF10/ARHGEF17"/>
</dbReference>